<feature type="transmembrane region" description="Helical" evidence="8">
    <location>
        <begin position="82"/>
        <end position="98"/>
    </location>
</feature>
<comment type="similarity">
    <text evidence="2">Belongs to the EamA transporter family.</text>
</comment>
<organism evidence="10 11">
    <name type="scientific">Corynebacterium atypicum</name>
    <dbReference type="NCBI Taxonomy" id="191610"/>
    <lineage>
        <taxon>Bacteria</taxon>
        <taxon>Bacillati</taxon>
        <taxon>Actinomycetota</taxon>
        <taxon>Actinomycetes</taxon>
        <taxon>Mycobacteriales</taxon>
        <taxon>Corynebacteriaceae</taxon>
        <taxon>Corynebacterium</taxon>
    </lineage>
</organism>
<feature type="region of interest" description="Disordered" evidence="7">
    <location>
        <begin position="372"/>
        <end position="399"/>
    </location>
</feature>
<keyword evidence="5 8" id="KW-1133">Transmembrane helix</keyword>
<gene>
    <name evidence="10" type="ORF">CATYP_09065</name>
</gene>
<evidence type="ECO:0000313" key="11">
    <source>
        <dbReference type="Proteomes" id="UP000028504"/>
    </source>
</evidence>
<reference evidence="10 11" key="1">
    <citation type="submission" date="2014-07" db="EMBL/GenBank/DDBJ databases">
        <title>Complete genome sequence of Corynebacterium atypicum DSM 44849: identifiction of the mycolic acid biosynthesis genes.</title>
        <authorList>
            <person name="Tippelt A."/>
            <person name="Mollmann S."/>
            <person name="Albersmeier A."/>
            <person name="Jaenicke S."/>
            <person name="Ruckert C."/>
            <person name="Tauch A."/>
        </authorList>
    </citation>
    <scope>NUCLEOTIDE SEQUENCE [LARGE SCALE GENOMIC DNA]</scope>
    <source>
        <strain evidence="10 11">R2070</strain>
    </source>
</reference>
<dbReference type="EMBL" id="CP008944">
    <property type="protein sequence ID" value="AIG64684.1"/>
    <property type="molecule type" value="Genomic_DNA"/>
</dbReference>
<feature type="transmembrane region" description="Helical" evidence="8">
    <location>
        <begin position="53"/>
        <end position="70"/>
    </location>
</feature>
<evidence type="ECO:0000256" key="5">
    <source>
        <dbReference type="ARBA" id="ARBA00022989"/>
    </source>
</evidence>
<evidence type="ECO:0000256" key="1">
    <source>
        <dbReference type="ARBA" id="ARBA00004651"/>
    </source>
</evidence>
<protein>
    <submittedName>
        <fullName evidence="10">Multidrug transporter</fullName>
    </submittedName>
</protein>
<keyword evidence="6 8" id="KW-0472">Membrane</keyword>
<sequence>MTRGATPHPSLKKNPVKPIGHASAVVILLVGTLFLSGTPLWVKGANMDPATRAFLRVFIGALLLVPLAVVEIRKKMSLPKQGLIYSIIAGLFLGVDFVCRNFSIFLIGSGVAAILLNLQVVVVPMLTAIFDKYRLPKSFIVILPLMIVGVLLTGGVFEPSEGLVGPAAISGIKTSVLGTGFCLTSGICYSFYLYFSRKASTTAPRADLYVQPMLWTMVAQCVSPIIWMICGNGFNVTQGVMTRDANGEMVLPDLPDDVGIFEAVQHGDPINGMNWFHLICLIVLGQTAAWTLVQVGSVWLEPVLSAGILLLSPVTSVIIAWPLFGEIPSWLQWIGIIIILACVGYQNGLFTMFTKANKKPFEEPNPEEDIDHQLVREGLAPGHSPEEAAAPDFGDHPIK</sequence>
<keyword evidence="3" id="KW-1003">Cell membrane</keyword>
<evidence type="ECO:0000256" key="4">
    <source>
        <dbReference type="ARBA" id="ARBA00022692"/>
    </source>
</evidence>
<evidence type="ECO:0000259" key="9">
    <source>
        <dbReference type="Pfam" id="PF00892"/>
    </source>
</evidence>
<accession>A0ABM5QPF5</accession>
<feature type="transmembrane region" description="Helical" evidence="8">
    <location>
        <begin position="177"/>
        <end position="196"/>
    </location>
</feature>
<evidence type="ECO:0000256" key="8">
    <source>
        <dbReference type="SAM" id="Phobius"/>
    </source>
</evidence>
<dbReference type="Proteomes" id="UP000028504">
    <property type="component" value="Chromosome"/>
</dbReference>
<evidence type="ECO:0000256" key="2">
    <source>
        <dbReference type="ARBA" id="ARBA00007362"/>
    </source>
</evidence>
<evidence type="ECO:0000313" key="10">
    <source>
        <dbReference type="EMBL" id="AIG64684.1"/>
    </source>
</evidence>
<feature type="transmembrane region" description="Helical" evidence="8">
    <location>
        <begin position="330"/>
        <end position="350"/>
    </location>
</feature>
<feature type="transmembrane region" description="Helical" evidence="8">
    <location>
        <begin position="303"/>
        <end position="324"/>
    </location>
</feature>
<dbReference type="SUPFAM" id="SSF103481">
    <property type="entry name" value="Multidrug resistance efflux transporter EmrE"/>
    <property type="match status" value="2"/>
</dbReference>
<evidence type="ECO:0000256" key="3">
    <source>
        <dbReference type="ARBA" id="ARBA00022475"/>
    </source>
</evidence>
<feature type="domain" description="EamA" evidence="9">
    <location>
        <begin position="24"/>
        <end position="153"/>
    </location>
</feature>
<feature type="domain" description="EamA" evidence="9">
    <location>
        <begin position="268"/>
        <end position="341"/>
    </location>
</feature>
<keyword evidence="4 8" id="KW-0812">Transmembrane</keyword>
<comment type="subcellular location">
    <subcellularLocation>
        <location evidence="1">Cell membrane</location>
        <topology evidence="1">Multi-pass membrane protein</topology>
    </subcellularLocation>
</comment>
<name>A0ABM5QPF5_9CORY</name>
<evidence type="ECO:0000256" key="7">
    <source>
        <dbReference type="SAM" id="MobiDB-lite"/>
    </source>
</evidence>
<dbReference type="InterPro" id="IPR051258">
    <property type="entry name" value="Diverse_Substrate_Transporter"/>
</dbReference>
<dbReference type="PANTHER" id="PTHR42920">
    <property type="entry name" value="OS03G0707200 PROTEIN-RELATED"/>
    <property type="match status" value="1"/>
</dbReference>
<feature type="transmembrane region" description="Helical" evidence="8">
    <location>
        <begin position="21"/>
        <end position="41"/>
    </location>
</feature>
<feature type="transmembrane region" description="Helical" evidence="8">
    <location>
        <begin position="104"/>
        <end position="126"/>
    </location>
</feature>
<dbReference type="InterPro" id="IPR000620">
    <property type="entry name" value="EamA_dom"/>
</dbReference>
<evidence type="ECO:0000256" key="6">
    <source>
        <dbReference type="ARBA" id="ARBA00023136"/>
    </source>
</evidence>
<feature type="transmembrane region" description="Helical" evidence="8">
    <location>
        <begin position="138"/>
        <end position="157"/>
    </location>
</feature>
<dbReference type="InterPro" id="IPR037185">
    <property type="entry name" value="EmrE-like"/>
</dbReference>
<proteinExistence type="inferred from homology"/>
<dbReference type="PANTHER" id="PTHR42920:SF5">
    <property type="entry name" value="EAMA DOMAIN-CONTAINING PROTEIN"/>
    <property type="match status" value="1"/>
</dbReference>
<feature type="transmembrane region" description="Helical" evidence="8">
    <location>
        <begin position="208"/>
        <end position="229"/>
    </location>
</feature>
<dbReference type="Pfam" id="PF00892">
    <property type="entry name" value="EamA"/>
    <property type="match status" value="2"/>
</dbReference>
<keyword evidence="11" id="KW-1185">Reference proteome</keyword>
<feature type="transmembrane region" description="Helical" evidence="8">
    <location>
        <begin position="275"/>
        <end position="296"/>
    </location>
</feature>